<dbReference type="Proteomes" id="UP000035642">
    <property type="component" value="Unassembled WGS sequence"/>
</dbReference>
<reference evidence="3" key="2">
    <citation type="submission" date="2017-02" db="UniProtKB">
        <authorList>
            <consortium name="WormBaseParasite"/>
        </authorList>
    </citation>
    <scope>IDENTIFICATION</scope>
</reference>
<evidence type="ECO:0000256" key="1">
    <source>
        <dbReference type="SAM" id="SignalP"/>
    </source>
</evidence>
<protein>
    <submittedName>
        <fullName evidence="3">Uncharacterized protein</fullName>
    </submittedName>
</protein>
<feature type="signal peptide" evidence="1">
    <location>
        <begin position="1"/>
        <end position="20"/>
    </location>
</feature>
<reference evidence="2" key="1">
    <citation type="submission" date="2012-09" db="EMBL/GenBank/DDBJ databases">
        <authorList>
            <person name="Martin A.A."/>
        </authorList>
    </citation>
    <scope>NUCLEOTIDE SEQUENCE</scope>
</reference>
<proteinExistence type="predicted"/>
<feature type="chain" id="PRO_5005326600" evidence="1">
    <location>
        <begin position="21"/>
        <end position="85"/>
    </location>
</feature>
<evidence type="ECO:0000313" key="3">
    <source>
        <dbReference type="WBParaSite" id="ACAC_0000732101-mRNA-1"/>
    </source>
</evidence>
<keyword evidence="2" id="KW-1185">Reference proteome</keyword>
<dbReference type="AlphaFoldDB" id="A0A0K0DAJ9"/>
<organism evidence="2 3">
    <name type="scientific">Angiostrongylus cantonensis</name>
    <name type="common">Rat lungworm</name>
    <dbReference type="NCBI Taxonomy" id="6313"/>
    <lineage>
        <taxon>Eukaryota</taxon>
        <taxon>Metazoa</taxon>
        <taxon>Ecdysozoa</taxon>
        <taxon>Nematoda</taxon>
        <taxon>Chromadorea</taxon>
        <taxon>Rhabditida</taxon>
        <taxon>Rhabditina</taxon>
        <taxon>Rhabditomorpha</taxon>
        <taxon>Strongyloidea</taxon>
        <taxon>Metastrongylidae</taxon>
        <taxon>Angiostrongylus</taxon>
    </lineage>
</organism>
<name>A0A0K0DAJ9_ANGCA</name>
<dbReference type="WBParaSite" id="ACAC_0000732101-mRNA-1">
    <property type="protein sequence ID" value="ACAC_0000732101-mRNA-1"/>
    <property type="gene ID" value="ACAC_0000732101"/>
</dbReference>
<evidence type="ECO:0000313" key="2">
    <source>
        <dbReference type="Proteomes" id="UP000035642"/>
    </source>
</evidence>
<sequence>MWIAILILAVVAGDVKEALAESDSIRVRGRFNVADEGEMLLRSGDGEDFHEKLFNQLPSLRIAREYLRRKLAAEREVLARQNERS</sequence>
<keyword evidence="1" id="KW-0732">Signal</keyword>
<accession>A0A0K0DAJ9</accession>